<feature type="region of interest" description="Disordered" evidence="3">
    <location>
        <begin position="451"/>
        <end position="477"/>
    </location>
</feature>
<organism evidence="6">
    <name type="scientific">Mesocestoides corti</name>
    <name type="common">Flatworm</name>
    <dbReference type="NCBI Taxonomy" id="53468"/>
    <lineage>
        <taxon>Eukaryota</taxon>
        <taxon>Metazoa</taxon>
        <taxon>Spiralia</taxon>
        <taxon>Lophotrochozoa</taxon>
        <taxon>Platyhelminthes</taxon>
        <taxon>Cestoda</taxon>
        <taxon>Eucestoda</taxon>
        <taxon>Cyclophyllidea</taxon>
        <taxon>Mesocestoididae</taxon>
        <taxon>Mesocestoides</taxon>
    </lineage>
</organism>
<accession>A0A158QUF3</accession>
<dbReference type="SMART" id="SM00173">
    <property type="entry name" value="RAS"/>
    <property type="match status" value="1"/>
</dbReference>
<feature type="compositionally biased region" description="Polar residues" evidence="3">
    <location>
        <begin position="61"/>
        <end position="75"/>
    </location>
</feature>
<dbReference type="PRINTS" id="PR00449">
    <property type="entry name" value="RASTRNSFRMNG"/>
</dbReference>
<dbReference type="InterPro" id="IPR027417">
    <property type="entry name" value="P-loop_NTPase"/>
</dbReference>
<dbReference type="AlphaFoldDB" id="A0A158QUF3"/>
<reference evidence="4 5" key="1">
    <citation type="submission" date="2018-10" db="EMBL/GenBank/DDBJ databases">
        <authorList>
            <consortium name="Pathogen Informatics"/>
        </authorList>
    </citation>
    <scope>NUCLEOTIDE SEQUENCE [LARGE SCALE GENOMIC DNA]</scope>
</reference>
<feature type="compositionally biased region" description="Basic residues" evidence="3">
    <location>
        <begin position="80"/>
        <end position="91"/>
    </location>
</feature>
<evidence type="ECO:0000313" key="5">
    <source>
        <dbReference type="Proteomes" id="UP000267029"/>
    </source>
</evidence>
<dbReference type="WBParaSite" id="MCU_001461-RA">
    <property type="protein sequence ID" value="MCU_001461-RA"/>
    <property type="gene ID" value="MCU_001461"/>
</dbReference>
<feature type="compositionally biased region" description="Polar residues" evidence="3">
    <location>
        <begin position="119"/>
        <end position="130"/>
    </location>
</feature>
<dbReference type="GO" id="GO:0005886">
    <property type="term" value="C:plasma membrane"/>
    <property type="evidence" value="ECO:0007669"/>
    <property type="project" value="TreeGrafter"/>
</dbReference>
<evidence type="ECO:0000313" key="6">
    <source>
        <dbReference type="WBParaSite" id="MCU_001461-RA"/>
    </source>
</evidence>
<keyword evidence="5" id="KW-1185">Reference proteome</keyword>
<dbReference type="Gene3D" id="3.40.50.300">
    <property type="entry name" value="P-loop containing nucleotide triphosphate hydrolases"/>
    <property type="match status" value="1"/>
</dbReference>
<dbReference type="PANTHER" id="PTHR45775:SF6">
    <property type="entry name" value="RAD, GEM_KIR FAMILY MEMBER 2, ISOFORM C"/>
    <property type="match status" value="1"/>
</dbReference>
<feature type="region of interest" description="Disordered" evidence="3">
    <location>
        <begin position="194"/>
        <end position="221"/>
    </location>
</feature>
<dbReference type="Pfam" id="PF00071">
    <property type="entry name" value="Ras"/>
    <property type="match status" value="1"/>
</dbReference>
<dbReference type="GO" id="GO:0005525">
    <property type="term" value="F:GTP binding"/>
    <property type="evidence" value="ECO:0007669"/>
    <property type="project" value="InterPro"/>
</dbReference>
<dbReference type="SMART" id="SM00175">
    <property type="entry name" value="RAB"/>
    <property type="match status" value="1"/>
</dbReference>
<sequence length="496" mass="54649">MLEEVEDDFDRFCRIGRGSSSEYSPNRPVRLDLLAAPTEISRYRAGSLRETRHRPHHRNDSSATRGRFSRTTTADDFSVHRHSTSTLRRHSLAPSFQNLRLRGSPQYPSEDVSDDRSSSIRALTPTTQMSPRARNGSSGGVIPPPINVYHDIDSSEHSGLNIVRVRSFRRTKEGVVSEGDRDVSVAEELDMRRKLSQELSSPSRRMSKSRSSKISPGELKLSDRCEAARSIRKLSFSGGGGGSWSNNPASDHSDEDSVQTAGLGNVSQPYTVQVLGAEQVGKTTMCTQFLTSESLYDGFDSADEGNVLETVTVDVDGQQTSLLLIDSNGNEETEFSVIDSADAYLVVYAIDDRESFKKAQTIISEILGRCKIASAIVLVGNKSDLVRARSVSLDEGKHLASVYSCGFYEVSIALNHQVNELLVGLVWAIKAANQHVEEERERLSRIASIKTDAGDGSSSHERTSSLKNKIPFPRHHSGMGKAIKRFFKKHFSVNGV</sequence>
<keyword evidence="2" id="KW-0597">Phosphoprotein</keyword>
<dbReference type="SUPFAM" id="SSF52540">
    <property type="entry name" value="P-loop containing nucleoside triphosphate hydrolases"/>
    <property type="match status" value="1"/>
</dbReference>
<dbReference type="PANTHER" id="PTHR45775">
    <property type="entry name" value="RAD, GEM/KIR FAMILY MEMBER 2, ISOFORM C"/>
    <property type="match status" value="1"/>
</dbReference>
<proteinExistence type="inferred from homology"/>
<name>A0A158QUF3_MESCO</name>
<dbReference type="InterPro" id="IPR001806">
    <property type="entry name" value="Small_GTPase"/>
</dbReference>
<dbReference type="SMART" id="SM00174">
    <property type="entry name" value="RHO"/>
    <property type="match status" value="1"/>
</dbReference>
<protein>
    <submittedName>
        <fullName evidence="6">GTP-binding protein GEM</fullName>
    </submittedName>
</protein>
<dbReference type="GO" id="GO:0003924">
    <property type="term" value="F:GTPase activity"/>
    <property type="evidence" value="ECO:0007669"/>
    <property type="project" value="InterPro"/>
</dbReference>
<dbReference type="OrthoDB" id="5239715at2759"/>
<evidence type="ECO:0000313" key="4">
    <source>
        <dbReference type="EMBL" id="VDD80171.1"/>
    </source>
</evidence>
<feature type="region of interest" description="Disordered" evidence="3">
    <location>
        <begin position="44"/>
        <end position="142"/>
    </location>
</feature>
<evidence type="ECO:0000256" key="3">
    <source>
        <dbReference type="SAM" id="MobiDB-lite"/>
    </source>
</evidence>
<feature type="region of interest" description="Disordered" evidence="3">
    <location>
        <begin position="237"/>
        <end position="263"/>
    </location>
</feature>
<dbReference type="EMBL" id="UXSR01005240">
    <property type="protein sequence ID" value="VDD80171.1"/>
    <property type="molecule type" value="Genomic_DNA"/>
</dbReference>
<evidence type="ECO:0000256" key="2">
    <source>
        <dbReference type="ARBA" id="ARBA00022553"/>
    </source>
</evidence>
<dbReference type="Proteomes" id="UP000267029">
    <property type="component" value="Unassembled WGS sequence"/>
</dbReference>
<gene>
    <name evidence="4" type="ORF">MCOS_LOCUS6174</name>
</gene>
<dbReference type="InterPro" id="IPR051641">
    <property type="entry name" value="RGK_GTP-binding_reg"/>
</dbReference>
<evidence type="ECO:0000256" key="1">
    <source>
        <dbReference type="ARBA" id="ARBA00008846"/>
    </source>
</evidence>
<reference evidence="6" key="2">
    <citation type="submission" date="2019-11" db="UniProtKB">
        <authorList>
            <consortium name="WormBaseParasite"/>
        </authorList>
    </citation>
    <scope>IDENTIFICATION</scope>
</reference>
<dbReference type="GO" id="GO:0005246">
    <property type="term" value="F:calcium channel regulator activity"/>
    <property type="evidence" value="ECO:0007669"/>
    <property type="project" value="TreeGrafter"/>
</dbReference>
<dbReference type="PROSITE" id="PS51419">
    <property type="entry name" value="RAB"/>
    <property type="match status" value="1"/>
</dbReference>
<dbReference type="STRING" id="53468.A0A158QUF3"/>
<comment type="similarity">
    <text evidence="1">Belongs to the small GTPase superfamily. RGK family.</text>
</comment>
<dbReference type="PROSITE" id="PS51421">
    <property type="entry name" value="RAS"/>
    <property type="match status" value="1"/>
</dbReference>